<dbReference type="Proteomes" id="UP000799424">
    <property type="component" value="Unassembled WGS sequence"/>
</dbReference>
<keyword evidence="3" id="KW-1185">Reference proteome</keyword>
<evidence type="ECO:0000313" key="3">
    <source>
        <dbReference type="Proteomes" id="UP000799424"/>
    </source>
</evidence>
<protein>
    <submittedName>
        <fullName evidence="2">Uncharacterized protein</fullName>
    </submittedName>
</protein>
<sequence>MQPKSKKKRALKEAEASTNEDTPKTPKKRAYLNLSKGEKSAYTRRYGNPFDLLLLGETPKAKGKSRSKTRK</sequence>
<proteinExistence type="predicted"/>
<evidence type="ECO:0000256" key="1">
    <source>
        <dbReference type="SAM" id="MobiDB-lite"/>
    </source>
</evidence>
<name>A0A6A7A6Q2_9PLEO</name>
<dbReference type="AlphaFoldDB" id="A0A6A7A6Q2"/>
<feature type="region of interest" description="Disordered" evidence="1">
    <location>
        <begin position="1"/>
        <end position="30"/>
    </location>
</feature>
<reference evidence="2" key="1">
    <citation type="journal article" date="2020" name="Stud. Mycol.">
        <title>101 Dothideomycetes genomes: a test case for predicting lifestyles and emergence of pathogens.</title>
        <authorList>
            <person name="Haridas S."/>
            <person name="Albert R."/>
            <person name="Binder M."/>
            <person name="Bloem J."/>
            <person name="Labutti K."/>
            <person name="Salamov A."/>
            <person name="Andreopoulos B."/>
            <person name="Baker S."/>
            <person name="Barry K."/>
            <person name="Bills G."/>
            <person name="Bluhm B."/>
            <person name="Cannon C."/>
            <person name="Castanera R."/>
            <person name="Culley D."/>
            <person name="Daum C."/>
            <person name="Ezra D."/>
            <person name="Gonzalez J."/>
            <person name="Henrissat B."/>
            <person name="Kuo A."/>
            <person name="Liang C."/>
            <person name="Lipzen A."/>
            <person name="Lutzoni F."/>
            <person name="Magnuson J."/>
            <person name="Mondo S."/>
            <person name="Nolan M."/>
            <person name="Ohm R."/>
            <person name="Pangilinan J."/>
            <person name="Park H.-J."/>
            <person name="Ramirez L."/>
            <person name="Alfaro M."/>
            <person name="Sun H."/>
            <person name="Tritt A."/>
            <person name="Yoshinaga Y."/>
            <person name="Zwiers L.-H."/>
            <person name="Turgeon B."/>
            <person name="Goodwin S."/>
            <person name="Spatafora J."/>
            <person name="Crous P."/>
            <person name="Grigoriev I."/>
        </authorList>
    </citation>
    <scope>NUCLEOTIDE SEQUENCE</scope>
    <source>
        <strain evidence="2">CBS 113818</strain>
    </source>
</reference>
<dbReference type="EMBL" id="MU006222">
    <property type="protein sequence ID" value="KAF2828484.1"/>
    <property type="molecule type" value="Genomic_DNA"/>
</dbReference>
<evidence type="ECO:0000313" key="2">
    <source>
        <dbReference type="EMBL" id="KAF2828484.1"/>
    </source>
</evidence>
<accession>A0A6A7A6Q2</accession>
<organism evidence="2 3">
    <name type="scientific">Ophiobolus disseminans</name>
    <dbReference type="NCBI Taxonomy" id="1469910"/>
    <lineage>
        <taxon>Eukaryota</taxon>
        <taxon>Fungi</taxon>
        <taxon>Dikarya</taxon>
        <taxon>Ascomycota</taxon>
        <taxon>Pezizomycotina</taxon>
        <taxon>Dothideomycetes</taxon>
        <taxon>Pleosporomycetidae</taxon>
        <taxon>Pleosporales</taxon>
        <taxon>Pleosporineae</taxon>
        <taxon>Phaeosphaeriaceae</taxon>
        <taxon>Ophiobolus</taxon>
    </lineage>
</organism>
<gene>
    <name evidence="2" type="ORF">CC86DRAFT_404397</name>
</gene>
<feature type="compositionally biased region" description="Basic residues" evidence="1">
    <location>
        <begin position="1"/>
        <end position="10"/>
    </location>
</feature>